<dbReference type="Pfam" id="PF00486">
    <property type="entry name" value="Trans_reg_C"/>
    <property type="match status" value="1"/>
</dbReference>
<evidence type="ECO:0000313" key="10">
    <source>
        <dbReference type="EMBL" id="MBC3910975.1"/>
    </source>
</evidence>
<dbReference type="SMART" id="SM00448">
    <property type="entry name" value="REC"/>
    <property type="match status" value="1"/>
</dbReference>
<evidence type="ECO:0000256" key="1">
    <source>
        <dbReference type="ARBA" id="ARBA00022553"/>
    </source>
</evidence>
<evidence type="ECO:0000256" key="7">
    <source>
        <dbReference type="PROSITE-ProRule" id="PRU01091"/>
    </source>
</evidence>
<evidence type="ECO:0000259" key="8">
    <source>
        <dbReference type="PROSITE" id="PS50110"/>
    </source>
</evidence>
<evidence type="ECO:0000313" key="11">
    <source>
        <dbReference type="Proteomes" id="UP000646911"/>
    </source>
</evidence>
<gene>
    <name evidence="10" type="ORF">H8L47_25715</name>
</gene>
<dbReference type="EMBL" id="JACOFX010000022">
    <property type="protein sequence ID" value="MBC3910975.1"/>
    <property type="molecule type" value="Genomic_DNA"/>
</dbReference>
<dbReference type="InterPro" id="IPR001867">
    <property type="entry name" value="OmpR/PhoB-type_DNA-bd"/>
</dbReference>
<feature type="domain" description="Response regulatory" evidence="8">
    <location>
        <begin position="9"/>
        <end position="124"/>
    </location>
</feature>
<organism evidence="10 11">
    <name type="scientific">Undibacterium umbellatum</name>
    <dbReference type="NCBI Taxonomy" id="2762300"/>
    <lineage>
        <taxon>Bacteria</taxon>
        <taxon>Pseudomonadati</taxon>
        <taxon>Pseudomonadota</taxon>
        <taxon>Betaproteobacteria</taxon>
        <taxon>Burkholderiales</taxon>
        <taxon>Oxalobacteraceae</taxon>
        <taxon>Undibacterium</taxon>
    </lineage>
</organism>
<keyword evidence="3" id="KW-0805">Transcription regulation</keyword>
<feature type="DNA-binding region" description="OmpR/PhoB-type" evidence="7">
    <location>
        <begin position="132"/>
        <end position="229"/>
    </location>
</feature>
<proteinExistence type="predicted"/>
<evidence type="ECO:0000256" key="2">
    <source>
        <dbReference type="ARBA" id="ARBA00023012"/>
    </source>
</evidence>
<feature type="domain" description="OmpR/PhoB-type" evidence="9">
    <location>
        <begin position="132"/>
        <end position="229"/>
    </location>
</feature>
<evidence type="ECO:0000256" key="3">
    <source>
        <dbReference type="ARBA" id="ARBA00023015"/>
    </source>
</evidence>
<sequence>MHTELKKLKILVVEDNLTIARQVTAFLEGLSWSCDFAHEGKLAVHLAQENVYDVVLLDLNLPDMDGLEVCRQMKATAVCNMPVLMLTARDAFEDKASGFAGGADDYLTKPFDLRELALRCQALARRQQLHINKQINLGPLLLLPREMQASYQGQALGLTQIGFKILLMLVQQYPRAVSRSVLLQAIWGDAIPESDALKSHIYSLRKQLEGVSGRKMLATIHQIGYQLQLDEND</sequence>
<name>A0ABR6ZHZ2_9BURK</name>
<dbReference type="SUPFAM" id="SSF52172">
    <property type="entry name" value="CheY-like"/>
    <property type="match status" value="1"/>
</dbReference>
<dbReference type="Gene3D" id="1.10.10.10">
    <property type="entry name" value="Winged helix-like DNA-binding domain superfamily/Winged helix DNA-binding domain"/>
    <property type="match status" value="1"/>
</dbReference>
<dbReference type="SMART" id="SM00862">
    <property type="entry name" value="Trans_reg_C"/>
    <property type="match status" value="1"/>
</dbReference>
<reference evidence="10 11" key="1">
    <citation type="submission" date="2020-08" db="EMBL/GenBank/DDBJ databases">
        <title>Novel species isolated from subtropical streams in China.</title>
        <authorList>
            <person name="Lu H."/>
        </authorList>
    </citation>
    <scope>NUCLEOTIDE SEQUENCE [LARGE SCALE GENOMIC DNA]</scope>
    <source>
        <strain evidence="10 11">NL8W</strain>
    </source>
</reference>
<dbReference type="Proteomes" id="UP000646911">
    <property type="component" value="Unassembled WGS sequence"/>
</dbReference>
<dbReference type="InterPro" id="IPR039420">
    <property type="entry name" value="WalR-like"/>
</dbReference>
<dbReference type="PANTHER" id="PTHR48111:SF22">
    <property type="entry name" value="REGULATOR OF RPOS"/>
    <property type="match status" value="1"/>
</dbReference>
<evidence type="ECO:0000256" key="5">
    <source>
        <dbReference type="ARBA" id="ARBA00023163"/>
    </source>
</evidence>
<protein>
    <submittedName>
        <fullName evidence="10">Response regulator transcription factor</fullName>
    </submittedName>
</protein>
<keyword evidence="4 7" id="KW-0238">DNA-binding</keyword>
<evidence type="ECO:0000259" key="9">
    <source>
        <dbReference type="PROSITE" id="PS51755"/>
    </source>
</evidence>
<dbReference type="InterPro" id="IPR036388">
    <property type="entry name" value="WH-like_DNA-bd_sf"/>
</dbReference>
<keyword evidence="2" id="KW-0902">Two-component regulatory system</keyword>
<keyword evidence="11" id="KW-1185">Reference proteome</keyword>
<evidence type="ECO:0000256" key="6">
    <source>
        <dbReference type="PROSITE-ProRule" id="PRU00169"/>
    </source>
</evidence>
<evidence type="ECO:0000256" key="4">
    <source>
        <dbReference type="ARBA" id="ARBA00023125"/>
    </source>
</evidence>
<dbReference type="InterPro" id="IPR001789">
    <property type="entry name" value="Sig_transdc_resp-reg_receiver"/>
</dbReference>
<dbReference type="PROSITE" id="PS51755">
    <property type="entry name" value="OMPR_PHOB"/>
    <property type="match status" value="1"/>
</dbReference>
<dbReference type="RefSeq" id="WP_186956593.1">
    <property type="nucleotide sequence ID" value="NZ_JACOFX010000022.1"/>
</dbReference>
<comment type="caution">
    <text evidence="10">The sequence shown here is derived from an EMBL/GenBank/DDBJ whole genome shotgun (WGS) entry which is preliminary data.</text>
</comment>
<dbReference type="PROSITE" id="PS50110">
    <property type="entry name" value="RESPONSE_REGULATORY"/>
    <property type="match status" value="1"/>
</dbReference>
<accession>A0ABR6ZHZ2</accession>
<dbReference type="InterPro" id="IPR011006">
    <property type="entry name" value="CheY-like_superfamily"/>
</dbReference>
<dbReference type="Gene3D" id="6.10.250.690">
    <property type="match status" value="1"/>
</dbReference>
<feature type="modified residue" description="4-aspartylphosphate" evidence="6">
    <location>
        <position position="58"/>
    </location>
</feature>
<keyword evidence="1 6" id="KW-0597">Phosphoprotein</keyword>
<dbReference type="PANTHER" id="PTHR48111">
    <property type="entry name" value="REGULATOR OF RPOS"/>
    <property type="match status" value="1"/>
</dbReference>
<keyword evidence="5" id="KW-0804">Transcription</keyword>
<dbReference type="Pfam" id="PF00072">
    <property type="entry name" value="Response_reg"/>
    <property type="match status" value="1"/>
</dbReference>
<dbReference type="Gene3D" id="3.40.50.2300">
    <property type="match status" value="1"/>
</dbReference>
<dbReference type="CDD" id="cd00383">
    <property type="entry name" value="trans_reg_C"/>
    <property type="match status" value="1"/>
</dbReference>